<keyword evidence="3" id="KW-1185">Reference proteome</keyword>
<gene>
    <name evidence="2" type="ORF">KUF71_015543</name>
</gene>
<dbReference type="Proteomes" id="UP001219518">
    <property type="component" value="Unassembled WGS sequence"/>
</dbReference>
<proteinExistence type="predicted"/>
<dbReference type="AlphaFoldDB" id="A0AAE1LQJ9"/>
<comment type="caution">
    <text evidence="2">The sequence shown here is derived from an EMBL/GenBank/DDBJ whole genome shotgun (WGS) entry which is preliminary data.</text>
</comment>
<reference evidence="2" key="2">
    <citation type="journal article" date="2023" name="BMC Genomics">
        <title>Pest status, molecular evolution, and epigenetic factors derived from the genome assembly of Frankliniella fusca, a thysanopteran phytovirus vector.</title>
        <authorList>
            <person name="Catto M.A."/>
            <person name="Labadie P.E."/>
            <person name="Jacobson A.L."/>
            <person name="Kennedy G.G."/>
            <person name="Srinivasan R."/>
            <person name="Hunt B.G."/>
        </authorList>
    </citation>
    <scope>NUCLEOTIDE SEQUENCE</scope>
    <source>
        <strain evidence="2">PL_HMW_Pooled</strain>
    </source>
</reference>
<name>A0AAE1LQJ9_9NEOP</name>
<feature type="compositionally biased region" description="Low complexity" evidence="1">
    <location>
        <begin position="84"/>
        <end position="108"/>
    </location>
</feature>
<protein>
    <submittedName>
        <fullName evidence="2">Secernin-2</fullName>
    </submittedName>
</protein>
<feature type="compositionally biased region" description="Polar residues" evidence="1">
    <location>
        <begin position="34"/>
        <end position="51"/>
    </location>
</feature>
<sequence>MLLQSPSSSERRTLPNDLPGPGPSSHARRRAFQKRSSSSPQESGLQTSCSLPETPIFARGCDIPRTPHRRAPDVPAGGSGASAGGSASMRASSSTTASASGASSRPSGLQTSSYHRKMGPGPGGMAHGLGTGVSLDSGGLGQALVGAELLRLTGGPGRGWYPRHRATRPASIEHLDRVHLDRVAPQHSPSAGLWDARDARKPMTLPPNITPKFFHRSPRDALRRVTSLLIRGKGRLPQKELYCTHTQVRKYRTVVVV</sequence>
<accession>A0AAE1LQJ9</accession>
<evidence type="ECO:0000313" key="3">
    <source>
        <dbReference type="Proteomes" id="UP001219518"/>
    </source>
</evidence>
<evidence type="ECO:0000313" key="2">
    <source>
        <dbReference type="EMBL" id="KAK3927259.1"/>
    </source>
</evidence>
<evidence type="ECO:0000256" key="1">
    <source>
        <dbReference type="SAM" id="MobiDB-lite"/>
    </source>
</evidence>
<feature type="compositionally biased region" description="Gly residues" evidence="1">
    <location>
        <begin position="120"/>
        <end position="130"/>
    </location>
</feature>
<feature type="region of interest" description="Disordered" evidence="1">
    <location>
        <begin position="1"/>
        <end position="130"/>
    </location>
</feature>
<organism evidence="2 3">
    <name type="scientific">Frankliniella fusca</name>
    <dbReference type="NCBI Taxonomy" id="407009"/>
    <lineage>
        <taxon>Eukaryota</taxon>
        <taxon>Metazoa</taxon>
        <taxon>Ecdysozoa</taxon>
        <taxon>Arthropoda</taxon>
        <taxon>Hexapoda</taxon>
        <taxon>Insecta</taxon>
        <taxon>Pterygota</taxon>
        <taxon>Neoptera</taxon>
        <taxon>Paraneoptera</taxon>
        <taxon>Thysanoptera</taxon>
        <taxon>Terebrantia</taxon>
        <taxon>Thripoidea</taxon>
        <taxon>Thripidae</taxon>
        <taxon>Frankliniella</taxon>
    </lineage>
</organism>
<dbReference type="EMBL" id="JAHWGI010001285">
    <property type="protein sequence ID" value="KAK3927259.1"/>
    <property type="molecule type" value="Genomic_DNA"/>
</dbReference>
<reference evidence="2" key="1">
    <citation type="submission" date="2021-07" db="EMBL/GenBank/DDBJ databases">
        <authorList>
            <person name="Catto M.A."/>
            <person name="Jacobson A."/>
            <person name="Kennedy G."/>
            <person name="Labadie P."/>
            <person name="Hunt B.G."/>
            <person name="Srinivasan R."/>
        </authorList>
    </citation>
    <scope>NUCLEOTIDE SEQUENCE</scope>
    <source>
        <strain evidence="2">PL_HMW_Pooled</strain>
        <tissue evidence="2">Head</tissue>
    </source>
</reference>